<dbReference type="AlphaFoldDB" id="A0AAJ1X6M6"/>
<dbReference type="EMBL" id="JANFFA010000001">
    <property type="protein sequence ID" value="MDQ2093622.1"/>
    <property type="molecule type" value="Genomic_DNA"/>
</dbReference>
<feature type="region of interest" description="Disordered" evidence="1">
    <location>
        <begin position="364"/>
        <end position="388"/>
    </location>
</feature>
<evidence type="ECO:0000256" key="1">
    <source>
        <dbReference type="SAM" id="MobiDB-lite"/>
    </source>
</evidence>
<reference evidence="2" key="2">
    <citation type="submission" date="2023-04" db="EMBL/GenBank/DDBJ databases">
        <title>'Rhodoalgimonas zhirmunskyi' gen. nov., isolated from a red alga.</title>
        <authorList>
            <person name="Nedashkovskaya O.I."/>
            <person name="Otstavnykh N.Y."/>
            <person name="Bystritskaya E.P."/>
            <person name="Balabanova L.A."/>
            <person name="Isaeva M.P."/>
        </authorList>
    </citation>
    <scope>NUCLEOTIDE SEQUENCE</scope>
    <source>
        <strain evidence="2">10Alg 79</strain>
    </source>
</reference>
<dbReference type="Pfam" id="PF13365">
    <property type="entry name" value="Trypsin_2"/>
    <property type="match status" value="1"/>
</dbReference>
<protein>
    <submittedName>
        <fullName evidence="2">Serine protease</fullName>
    </submittedName>
</protein>
<dbReference type="RefSeq" id="WP_317625205.1">
    <property type="nucleotide sequence ID" value="NZ_JANFFA010000001.1"/>
</dbReference>
<organism evidence="2 3">
    <name type="scientific">Rhodalgimonas zhirmunskyi</name>
    <dbReference type="NCBI Taxonomy" id="2964767"/>
    <lineage>
        <taxon>Bacteria</taxon>
        <taxon>Pseudomonadati</taxon>
        <taxon>Pseudomonadota</taxon>
        <taxon>Alphaproteobacteria</taxon>
        <taxon>Rhodobacterales</taxon>
        <taxon>Roseobacteraceae</taxon>
        <taxon>Rhodalgimonas</taxon>
    </lineage>
</organism>
<dbReference type="InterPro" id="IPR009003">
    <property type="entry name" value="Peptidase_S1_PA"/>
</dbReference>
<comment type="caution">
    <text evidence="2">The sequence shown here is derived from an EMBL/GenBank/DDBJ whole genome shotgun (WGS) entry which is preliminary data.</text>
</comment>
<dbReference type="GO" id="GO:0008233">
    <property type="term" value="F:peptidase activity"/>
    <property type="evidence" value="ECO:0007669"/>
    <property type="project" value="UniProtKB-KW"/>
</dbReference>
<reference evidence="2" key="1">
    <citation type="submission" date="2022-07" db="EMBL/GenBank/DDBJ databases">
        <authorList>
            <person name="Otstavnykh N."/>
            <person name="Isaeva M."/>
            <person name="Bystritskaya E."/>
        </authorList>
    </citation>
    <scope>NUCLEOTIDE SEQUENCE</scope>
    <source>
        <strain evidence="2">10Alg 79</strain>
    </source>
</reference>
<dbReference type="InterPro" id="IPR043504">
    <property type="entry name" value="Peptidase_S1_PA_chymotrypsin"/>
</dbReference>
<proteinExistence type="predicted"/>
<feature type="compositionally biased region" description="Low complexity" evidence="1">
    <location>
        <begin position="364"/>
        <end position="380"/>
    </location>
</feature>
<keyword evidence="2" id="KW-0378">Hydrolase</keyword>
<dbReference type="GO" id="GO:0006508">
    <property type="term" value="P:proteolysis"/>
    <property type="evidence" value="ECO:0007669"/>
    <property type="project" value="UniProtKB-KW"/>
</dbReference>
<gene>
    <name evidence="2" type="ORF">NOI20_05840</name>
</gene>
<keyword evidence="2" id="KW-0645">Protease</keyword>
<evidence type="ECO:0000313" key="3">
    <source>
        <dbReference type="Proteomes" id="UP001227162"/>
    </source>
</evidence>
<dbReference type="PANTHER" id="PTHR43019:SF23">
    <property type="entry name" value="PROTEASE DO-LIKE 5, CHLOROPLASTIC"/>
    <property type="match status" value="1"/>
</dbReference>
<accession>A0AAJ1X6M6</accession>
<dbReference type="Gene3D" id="2.40.10.10">
    <property type="entry name" value="Trypsin-like serine proteases"/>
    <property type="match status" value="2"/>
</dbReference>
<dbReference type="Proteomes" id="UP001227162">
    <property type="component" value="Unassembled WGS sequence"/>
</dbReference>
<keyword evidence="3" id="KW-1185">Reference proteome</keyword>
<name>A0AAJ1X6M6_9RHOB</name>
<evidence type="ECO:0000313" key="2">
    <source>
        <dbReference type="EMBL" id="MDQ2093622.1"/>
    </source>
</evidence>
<dbReference type="SUPFAM" id="SSF50494">
    <property type="entry name" value="Trypsin-like serine proteases"/>
    <property type="match status" value="1"/>
</dbReference>
<sequence length="585" mass="62399">MRWIGIFLSVILGVALWGGAALARGYVPDGKCVIVLASKPSIAEAIADVRARWSDRDTVIYQSRNGWYAITGDVVWKTVAEDRLASLKARGRVPGDALCSSGASYVALVGRYPATGGMAQPAPSKPADDLLAPFNARRLSQAEKRFLQLALAFEGDYNGLLDGDWGRISDRAMESYARREFSAPPQNWHMTMLAAKVFELFERDGWKLHYNSALRMSYLFPFGAYRDGAPSDSFANFDHTRSSLGLSLARGTESQAERIHRFILERGGRGAPYTVRKTNYAVTAVITPNGGQLYVRSHFIDGMWSSVLVSAESRDLPLFRAVTASIARGNAPSLAFEPQGYLAQSIEATLALVADEDKLTPAAPAPRVATAPAPATRQTPPAGPKATGSGFVVSQAGHVLTNAHVVEGCTRLKVGSAEARLIAQSAEWDLALIQLPENRVVEVASFAPMPAALNSDVTVIGFPLNGLLSGLNVTRGAVSSLKGLRGDGTRMQISAPVQPGNSGGPVVDRTGAVVGVVVSKLNAKELAERSGDIAQNVNFAIRGEMAKLFLFQNGVTPRLSSSGAPIDPVALAKTASEFTVLINCY</sequence>
<dbReference type="PANTHER" id="PTHR43019">
    <property type="entry name" value="SERINE ENDOPROTEASE DEGS"/>
    <property type="match status" value="1"/>
</dbReference>